<dbReference type="InterPro" id="IPR009991">
    <property type="entry name" value="DCTN3"/>
</dbReference>
<dbReference type="Proteomes" id="UP000807716">
    <property type="component" value="Unassembled WGS sequence"/>
</dbReference>
<protein>
    <submittedName>
        <fullName evidence="2">Uncharacterized protein</fullName>
    </submittedName>
</protein>
<evidence type="ECO:0000256" key="1">
    <source>
        <dbReference type="SAM" id="MobiDB-lite"/>
    </source>
</evidence>
<dbReference type="OrthoDB" id="16729at2759"/>
<feature type="compositionally biased region" description="Low complexity" evidence="1">
    <location>
        <begin position="83"/>
        <end position="99"/>
    </location>
</feature>
<accession>A0A9P6QH25</accession>
<reference evidence="2" key="1">
    <citation type="journal article" date="2020" name="Fungal Divers.">
        <title>Resolving the Mortierellaceae phylogeny through synthesis of multi-gene phylogenetics and phylogenomics.</title>
        <authorList>
            <person name="Vandepol N."/>
            <person name="Liber J."/>
            <person name="Desiro A."/>
            <person name="Na H."/>
            <person name="Kennedy M."/>
            <person name="Barry K."/>
            <person name="Grigoriev I.V."/>
            <person name="Miller A.N."/>
            <person name="O'Donnell K."/>
            <person name="Stajich J.E."/>
            <person name="Bonito G."/>
        </authorList>
    </citation>
    <scope>NUCLEOTIDE SEQUENCE</scope>
    <source>
        <strain evidence="2">BC1065</strain>
    </source>
</reference>
<dbReference type="PANTHER" id="PTHR28360">
    <property type="entry name" value="DYNACTIN SUBUNIT 3"/>
    <property type="match status" value="1"/>
</dbReference>
<dbReference type="Pfam" id="PF07426">
    <property type="entry name" value="Dynactin_p22"/>
    <property type="match status" value="1"/>
</dbReference>
<dbReference type="GO" id="GO:0061640">
    <property type="term" value="P:cytoskeleton-dependent cytokinesis"/>
    <property type="evidence" value="ECO:0007669"/>
    <property type="project" value="InterPro"/>
</dbReference>
<dbReference type="PANTHER" id="PTHR28360:SF1">
    <property type="entry name" value="DYNACTIN SUBUNIT 3"/>
    <property type="match status" value="1"/>
</dbReference>
<sequence>MLAANTIHTSRGASSTSANSDIADLEALAIRIRALERVLVANASPTGRPSVSEANYLTTATTASSSSATLTLANPENVEGGPDDSNNNNNSNSNDSNNNPTSPTAALATVAVGLRASALAKNGSAPTPGSLSRRIQKMETLLQNATRERKTIEQFLLKYEGSKLAPTPGSSHPDRELLTLQAKTELIMAAQGELEVLAEHAKTIQSLQSCAELGGLKNLEPEYPALAKLSTVHVEQGENQEEVAYKVNRVMEDYNALIQTVSEIFLLWDSLLTAAEGKVTEVERQQRA</sequence>
<dbReference type="EMBL" id="JAAAJB010000083">
    <property type="protein sequence ID" value="KAG0266981.1"/>
    <property type="molecule type" value="Genomic_DNA"/>
</dbReference>
<evidence type="ECO:0000313" key="3">
    <source>
        <dbReference type="Proteomes" id="UP000807716"/>
    </source>
</evidence>
<evidence type="ECO:0000313" key="2">
    <source>
        <dbReference type="EMBL" id="KAG0266981.1"/>
    </source>
</evidence>
<keyword evidence="3" id="KW-1185">Reference proteome</keyword>
<name>A0A9P6QH25_9FUNG</name>
<feature type="region of interest" description="Disordered" evidence="1">
    <location>
        <begin position="62"/>
        <end position="104"/>
    </location>
</feature>
<comment type="caution">
    <text evidence="2">The sequence shown here is derived from an EMBL/GenBank/DDBJ whole genome shotgun (WGS) entry which is preliminary data.</text>
</comment>
<organism evidence="2 3">
    <name type="scientific">Actinomortierella ambigua</name>
    <dbReference type="NCBI Taxonomy" id="1343610"/>
    <lineage>
        <taxon>Eukaryota</taxon>
        <taxon>Fungi</taxon>
        <taxon>Fungi incertae sedis</taxon>
        <taxon>Mucoromycota</taxon>
        <taxon>Mortierellomycotina</taxon>
        <taxon>Mortierellomycetes</taxon>
        <taxon>Mortierellales</taxon>
        <taxon>Mortierellaceae</taxon>
        <taxon>Actinomortierella</taxon>
    </lineage>
</organism>
<gene>
    <name evidence="2" type="ORF">DFQ27_009258</name>
</gene>
<dbReference type="AlphaFoldDB" id="A0A9P6QH25"/>
<feature type="compositionally biased region" description="Low complexity" evidence="1">
    <location>
        <begin position="62"/>
        <end position="73"/>
    </location>
</feature>
<dbReference type="GO" id="GO:0005869">
    <property type="term" value="C:dynactin complex"/>
    <property type="evidence" value="ECO:0007669"/>
    <property type="project" value="InterPro"/>
</dbReference>
<proteinExistence type="predicted"/>